<dbReference type="SUPFAM" id="SSF46689">
    <property type="entry name" value="Homeodomain-like"/>
    <property type="match status" value="1"/>
</dbReference>
<dbReference type="KEGG" id="aare:D3093_29975"/>
<dbReference type="AlphaFoldDB" id="A0A4D8PQ89"/>
<evidence type="ECO:0000259" key="1">
    <source>
        <dbReference type="Pfam" id="PF09039"/>
    </source>
</evidence>
<dbReference type="InterPro" id="IPR015126">
    <property type="entry name" value="Mu_I-gamma"/>
</dbReference>
<feature type="domain" description="Mu DNA binding I gamma subdomain" evidence="1">
    <location>
        <begin position="12"/>
        <end position="84"/>
    </location>
</feature>
<sequence length="87" mass="9957">MKNLTLSKGGCRHGSTRTATCTPEAWEAFKADYLRIVRPSAARCYERLQQRAAAEGWTIPSLRTLMRRIENEFPKHVLILMRHGGRS</sequence>
<name>A0A4D8PQ89_9PROT</name>
<reference evidence="2 3" key="1">
    <citation type="submission" date="2018-09" db="EMBL/GenBank/DDBJ databases">
        <title>Whole genome based analysis of evolution and adaptive divergence in Indian and Brazilian strains of Azospirillum brasilense.</title>
        <authorList>
            <person name="Singh C."/>
            <person name="Tripathi A.K."/>
        </authorList>
    </citation>
    <scope>NUCLEOTIDE SEQUENCE [LARGE SCALE GENOMIC DNA]</scope>
    <source>
        <strain evidence="2 3">MTCC4035</strain>
        <plasmid evidence="2 3">p3</plasmid>
    </source>
</reference>
<protein>
    <recommendedName>
        <fullName evidence="1">Mu DNA binding I gamma subdomain domain-containing protein</fullName>
    </recommendedName>
</protein>
<dbReference type="Gene3D" id="1.10.10.60">
    <property type="entry name" value="Homeodomain-like"/>
    <property type="match status" value="1"/>
</dbReference>
<accession>A0A4D8PQ89</accession>
<dbReference type="EMBL" id="CP032324">
    <property type="protein sequence ID" value="QCN99454.1"/>
    <property type="molecule type" value="Genomic_DNA"/>
</dbReference>
<keyword evidence="2" id="KW-0614">Plasmid</keyword>
<gene>
    <name evidence="2" type="ORF">D3093_29975</name>
</gene>
<dbReference type="RefSeq" id="WP_137118281.1">
    <property type="nucleotide sequence ID" value="NZ_CP032324.1"/>
</dbReference>
<proteinExistence type="predicted"/>
<dbReference type="Proteomes" id="UP000298595">
    <property type="component" value="Plasmid p3"/>
</dbReference>
<geneLocation type="plasmid" evidence="2 3">
    <name>p3</name>
</geneLocation>
<evidence type="ECO:0000313" key="3">
    <source>
        <dbReference type="Proteomes" id="UP000298595"/>
    </source>
</evidence>
<dbReference type="Pfam" id="PF09039">
    <property type="entry name" value="HTH_Tnp_Mu_2"/>
    <property type="match status" value="1"/>
</dbReference>
<organism evidence="2 3">
    <name type="scientific">Azospirillum argentinense</name>
    <dbReference type="NCBI Taxonomy" id="2970906"/>
    <lineage>
        <taxon>Bacteria</taxon>
        <taxon>Pseudomonadati</taxon>
        <taxon>Pseudomonadota</taxon>
        <taxon>Alphaproteobacteria</taxon>
        <taxon>Rhodospirillales</taxon>
        <taxon>Azospirillaceae</taxon>
        <taxon>Azospirillum</taxon>
    </lineage>
</organism>
<evidence type="ECO:0000313" key="2">
    <source>
        <dbReference type="EMBL" id="QCN99454.1"/>
    </source>
</evidence>
<dbReference type="InterPro" id="IPR009057">
    <property type="entry name" value="Homeodomain-like_sf"/>
</dbReference>